<evidence type="ECO:0000313" key="4">
    <source>
        <dbReference type="Proteomes" id="UP000243232"/>
    </source>
</evidence>
<organism evidence="3 4">
    <name type="scientific">Pseudomonas pohangensis</name>
    <dbReference type="NCBI Taxonomy" id="364197"/>
    <lineage>
        <taxon>Bacteria</taxon>
        <taxon>Pseudomonadati</taxon>
        <taxon>Pseudomonadota</taxon>
        <taxon>Gammaproteobacteria</taxon>
        <taxon>Pseudomonadales</taxon>
        <taxon>Pseudomonadaceae</taxon>
        <taxon>Pseudomonas</taxon>
    </lineage>
</organism>
<feature type="chain" id="PRO_5009273504" description="DUF1302 domain-containing protein" evidence="2">
    <location>
        <begin position="36"/>
        <end position="658"/>
    </location>
</feature>
<dbReference type="Pfam" id="PF06980">
    <property type="entry name" value="DUF1302"/>
    <property type="match status" value="1"/>
</dbReference>
<dbReference type="EMBL" id="LT629785">
    <property type="protein sequence ID" value="SDU01154.1"/>
    <property type="molecule type" value="Genomic_DNA"/>
</dbReference>
<accession>A0A1H2F1B9</accession>
<feature type="compositionally biased region" description="Polar residues" evidence="1">
    <location>
        <begin position="123"/>
        <end position="138"/>
    </location>
</feature>
<evidence type="ECO:0000256" key="1">
    <source>
        <dbReference type="SAM" id="MobiDB-lite"/>
    </source>
</evidence>
<sequence length="658" mass="71422">MQIKPRKSVLRLAPAAAGFTLAGMLPLLMAAQAQALEFSFAGDEVSGSLNSTASYGQLWRVKKQASENNDDINGNDGNRNFDTGLVSQVFKLTSELTMQYQNYGGFMRGTALYDTELMNHNSDYYSNNDPSQPSQSYPHDSHFGSEAQSISGQDAKLLDAYLWGDWDVAGMPLNVKAGKQVFNWGEALFVRDGINTSNPVDASAFRLPGAEVKEVLIPTQALGFNLGVTDDLSFEGYYQWEWTETVQDPVGTYYSTDDLFSPGGNYAYNNATSLAAAMPVYQAFKDGAFGGPGGIVTQLTGLQGNNFIYPGNNYAQNNSIMRVATIGQDIDARDGGQWGTNVKYIAEELNSTEFGLYFINYHTKEPIINANLDGYQGVDLTTLAGAVGVPGAIGLSTIDLAGNINAQRQYIEDVRMYGFSFSTTVGDNSFFGELAYRPNMPIGVSTSDDALNDTLSQTVIIDGGSKAEVGGKQLGLGDTLENYKRVEMYNYSVGSIQNWGPSLGFNSLFSVVELAGVSYRGDSLQYEGCVMTPTGPTTGVCTYENRYFSGASNSEYLNVDNSRDDQINRNAYSYTLVAQGTWNDVFAGVNLSPSVAWSHDFEGNSHQAGSYVEGNKAYTIGLDADYQNTLQAGIAYTDFIDSGIDDRDNIGVNVKYSF</sequence>
<evidence type="ECO:0000313" key="3">
    <source>
        <dbReference type="EMBL" id="SDU01154.1"/>
    </source>
</evidence>
<dbReference type="InterPro" id="IPR010727">
    <property type="entry name" value="DUF1302"/>
</dbReference>
<protein>
    <recommendedName>
        <fullName evidence="5">DUF1302 domain-containing protein</fullName>
    </recommendedName>
</protein>
<dbReference type="Proteomes" id="UP000243232">
    <property type="component" value="Chromosome I"/>
</dbReference>
<proteinExistence type="predicted"/>
<feature type="signal peptide" evidence="2">
    <location>
        <begin position="1"/>
        <end position="35"/>
    </location>
</feature>
<feature type="region of interest" description="Disordered" evidence="1">
    <location>
        <begin position="123"/>
        <end position="148"/>
    </location>
</feature>
<evidence type="ECO:0000256" key="2">
    <source>
        <dbReference type="SAM" id="SignalP"/>
    </source>
</evidence>
<gene>
    <name evidence="3" type="ORF">SAMN05216296_1245</name>
</gene>
<dbReference type="RefSeq" id="WP_090198756.1">
    <property type="nucleotide sequence ID" value="NZ_LT629785.1"/>
</dbReference>
<keyword evidence="4" id="KW-1185">Reference proteome</keyword>
<dbReference type="STRING" id="364197.SAMN05216296_1245"/>
<reference evidence="4" key="1">
    <citation type="submission" date="2016-10" db="EMBL/GenBank/DDBJ databases">
        <authorList>
            <person name="Varghese N."/>
            <person name="Submissions S."/>
        </authorList>
    </citation>
    <scope>NUCLEOTIDE SEQUENCE [LARGE SCALE GENOMIC DNA]</scope>
    <source>
        <strain evidence="4">DSM 17875</strain>
    </source>
</reference>
<dbReference type="OrthoDB" id="7000272at2"/>
<evidence type="ECO:0008006" key="5">
    <source>
        <dbReference type="Google" id="ProtNLM"/>
    </source>
</evidence>
<dbReference type="AlphaFoldDB" id="A0A1H2F1B9"/>
<name>A0A1H2F1B9_9PSED</name>
<keyword evidence="2" id="KW-0732">Signal</keyword>